<dbReference type="InterPro" id="IPR036779">
    <property type="entry name" value="LysM_dom_sf"/>
</dbReference>
<evidence type="ECO:0000313" key="4">
    <source>
        <dbReference type="Proteomes" id="UP000595197"/>
    </source>
</evidence>
<dbReference type="PANTHER" id="PTHR34700:SF4">
    <property type="entry name" value="PHAGE-LIKE ELEMENT PBSX PROTEIN XKDP"/>
    <property type="match status" value="1"/>
</dbReference>
<feature type="compositionally biased region" description="Low complexity" evidence="1">
    <location>
        <begin position="42"/>
        <end position="53"/>
    </location>
</feature>
<gene>
    <name evidence="3" type="ORF">IGS68_22685</name>
</gene>
<evidence type="ECO:0000313" key="3">
    <source>
        <dbReference type="EMBL" id="QQP88792.1"/>
    </source>
</evidence>
<proteinExistence type="predicted"/>
<dbReference type="PROSITE" id="PS51782">
    <property type="entry name" value="LYSM"/>
    <property type="match status" value="1"/>
</dbReference>
<feature type="region of interest" description="Disordered" evidence="1">
    <location>
        <begin position="34"/>
        <end position="81"/>
    </location>
</feature>
<evidence type="ECO:0000259" key="2">
    <source>
        <dbReference type="PROSITE" id="PS51782"/>
    </source>
</evidence>
<dbReference type="RefSeq" id="WP_201074170.1">
    <property type="nucleotide sequence ID" value="NZ_CP067420.1"/>
</dbReference>
<dbReference type="InterPro" id="IPR052196">
    <property type="entry name" value="Bact_Kbp"/>
</dbReference>
<dbReference type="SMART" id="SM00257">
    <property type="entry name" value="LysM"/>
    <property type="match status" value="1"/>
</dbReference>
<dbReference type="Pfam" id="PF01476">
    <property type="entry name" value="LysM"/>
    <property type="match status" value="1"/>
</dbReference>
<dbReference type="EMBL" id="CP067420">
    <property type="protein sequence ID" value="QQP88792.1"/>
    <property type="molecule type" value="Genomic_DNA"/>
</dbReference>
<dbReference type="PANTHER" id="PTHR34700">
    <property type="entry name" value="POTASSIUM BINDING PROTEIN KBP"/>
    <property type="match status" value="1"/>
</dbReference>
<feature type="domain" description="LysM" evidence="2">
    <location>
        <begin position="305"/>
        <end position="354"/>
    </location>
</feature>
<name>A0ABX7B3B7_9PROT</name>
<dbReference type="InterPro" id="IPR018392">
    <property type="entry name" value="LysM"/>
</dbReference>
<evidence type="ECO:0000256" key="1">
    <source>
        <dbReference type="SAM" id="MobiDB-lite"/>
    </source>
</evidence>
<sequence>MKRALIIGAVGVALLGVALALTWLDQTGESLMDAAPPAAVRPDSGPSVSAAAPAPEPAAPPDRDPEPSRPEPRPGAPPSFDVVRITPQGNAVIAGRAEPHSTVTVLDGGRTIGQSIADQRGEWVLLPDNPLGPGGRQLSLSALAPDAEAPVGSENVVVLVLPEAGQEVGREAGQEAGGAIALAVPRDGIGPSAVLQAPSAAVPAAAPRPAGGVSIDVVDYGADGRVNIGGRAPPRTRVQVYLDNLLVGHAQSGDDGRWALTPEQPVRPGRYALRADQVAEDGKVAARAEIPFQMAEQAAMLPAGQSVVVQPGASLWRIARRTYGSGVRYSQIYEANQEHIRDPDLIYPGQIFSVPPTN</sequence>
<keyword evidence="4" id="KW-1185">Reference proteome</keyword>
<organism evidence="3 4">
    <name type="scientific">Skermanella cutis</name>
    <dbReference type="NCBI Taxonomy" id="2775420"/>
    <lineage>
        <taxon>Bacteria</taxon>
        <taxon>Pseudomonadati</taxon>
        <taxon>Pseudomonadota</taxon>
        <taxon>Alphaproteobacteria</taxon>
        <taxon>Rhodospirillales</taxon>
        <taxon>Azospirillaceae</taxon>
        <taxon>Skermanella</taxon>
    </lineage>
</organism>
<dbReference type="CDD" id="cd00118">
    <property type="entry name" value="LysM"/>
    <property type="match status" value="1"/>
</dbReference>
<dbReference type="InterPro" id="IPR013783">
    <property type="entry name" value="Ig-like_fold"/>
</dbReference>
<protein>
    <submittedName>
        <fullName evidence="3">LysM peptidoglycan-binding domain-containing protein</fullName>
    </submittedName>
</protein>
<accession>A0ABX7B3B7</accession>
<dbReference type="Gene3D" id="3.10.350.10">
    <property type="entry name" value="LysM domain"/>
    <property type="match status" value="1"/>
</dbReference>
<dbReference type="Gene3D" id="2.60.40.10">
    <property type="entry name" value="Immunoglobulins"/>
    <property type="match status" value="1"/>
</dbReference>
<reference evidence="3" key="1">
    <citation type="submission" date="2021-02" db="EMBL/GenBank/DDBJ databases">
        <title>Skermanella TT6 skin isolate.</title>
        <authorList>
            <person name="Lee K."/>
            <person name="Ganzorig M."/>
        </authorList>
    </citation>
    <scope>NUCLEOTIDE SEQUENCE</scope>
    <source>
        <strain evidence="3">TT6</strain>
    </source>
</reference>
<dbReference type="SUPFAM" id="SSF54106">
    <property type="entry name" value="LysM domain"/>
    <property type="match status" value="1"/>
</dbReference>
<feature type="compositionally biased region" description="Basic and acidic residues" evidence="1">
    <location>
        <begin position="61"/>
        <end position="72"/>
    </location>
</feature>
<dbReference type="Proteomes" id="UP000595197">
    <property type="component" value="Chromosome"/>
</dbReference>